<evidence type="ECO:0000256" key="2">
    <source>
        <dbReference type="ARBA" id="ARBA00004370"/>
    </source>
</evidence>
<dbReference type="Pfam" id="PF22117">
    <property type="entry name" value="Fer4_Nqo3"/>
    <property type="match status" value="1"/>
</dbReference>
<feature type="domain" description="4Fe-4S His(Cys)3-ligated-type" evidence="18">
    <location>
        <begin position="78"/>
        <end position="117"/>
    </location>
</feature>
<dbReference type="GO" id="GO:0016020">
    <property type="term" value="C:membrane"/>
    <property type="evidence" value="ECO:0007669"/>
    <property type="project" value="UniProtKB-SubCell"/>
</dbReference>
<evidence type="ECO:0000256" key="4">
    <source>
        <dbReference type="ARBA" id="ARBA00022485"/>
    </source>
</evidence>
<feature type="domain" description="4Fe-4S ferredoxin-type" evidence="16">
    <location>
        <begin position="138"/>
        <end position="168"/>
    </location>
</feature>
<organism evidence="19 20">
    <name type="scientific">Sporomusa malonica</name>
    <dbReference type="NCBI Taxonomy" id="112901"/>
    <lineage>
        <taxon>Bacteria</taxon>
        <taxon>Bacillati</taxon>
        <taxon>Bacillota</taxon>
        <taxon>Negativicutes</taxon>
        <taxon>Selenomonadales</taxon>
        <taxon>Sporomusaceae</taxon>
        <taxon>Sporomusa</taxon>
    </lineage>
</organism>
<dbReference type="GO" id="GO:0003954">
    <property type="term" value="F:NADH dehydrogenase activity"/>
    <property type="evidence" value="ECO:0007669"/>
    <property type="project" value="TreeGrafter"/>
</dbReference>
<name>A0A1W2CF00_9FIRM</name>
<dbReference type="GO" id="GO:0051537">
    <property type="term" value="F:2 iron, 2 sulfur cluster binding"/>
    <property type="evidence" value="ECO:0007669"/>
    <property type="project" value="UniProtKB-KW"/>
</dbReference>
<dbReference type="GO" id="GO:0046872">
    <property type="term" value="F:metal ion binding"/>
    <property type="evidence" value="ECO:0007669"/>
    <property type="project" value="UniProtKB-KW"/>
</dbReference>
<dbReference type="PROSITE" id="PS51669">
    <property type="entry name" value="4FE4S_MOW_BIS_MGD"/>
    <property type="match status" value="1"/>
</dbReference>
<evidence type="ECO:0000256" key="6">
    <source>
        <dbReference type="ARBA" id="ARBA00022723"/>
    </source>
</evidence>
<comment type="subcellular location">
    <subcellularLocation>
        <location evidence="2">Membrane</location>
    </subcellularLocation>
</comment>
<evidence type="ECO:0000259" key="15">
    <source>
        <dbReference type="PROSITE" id="PS51085"/>
    </source>
</evidence>
<dbReference type="CDD" id="cd00207">
    <property type="entry name" value="fer2"/>
    <property type="match status" value="1"/>
</dbReference>
<dbReference type="SMART" id="SM00926">
    <property type="entry name" value="Molybdop_Fe4S4"/>
    <property type="match status" value="1"/>
</dbReference>
<dbReference type="InterPro" id="IPR054351">
    <property type="entry name" value="NADH_UbQ_OxRdtase_ferredoxin"/>
</dbReference>
<dbReference type="Pfam" id="PF13510">
    <property type="entry name" value="Fer2_4"/>
    <property type="match status" value="1"/>
</dbReference>
<dbReference type="InterPro" id="IPR006963">
    <property type="entry name" value="Mopterin_OxRdtase_4Fe-4S_dom"/>
</dbReference>
<evidence type="ECO:0000256" key="11">
    <source>
        <dbReference type="ARBA" id="ARBA00023014"/>
    </source>
</evidence>
<dbReference type="InterPro" id="IPR001041">
    <property type="entry name" value="2Fe-2S_ferredoxin-type"/>
</dbReference>
<evidence type="ECO:0000256" key="5">
    <source>
        <dbReference type="ARBA" id="ARBA00022714"/>
    </source>
</evidence>
<keyword evidence="4" id="KW-0004">4Fe-4S</keyword>
<dbReference type="SMART" id="SM00929">
    <property type="entry name" value="NADH-G_4Fe-4S_3"/>
    <property type="match status" value="1"/>
</dbReference>
<evidence type="ECO:0000256" key="9">
    <source>
        <dbReference type="ARBA" id="ARBA00023002"/>
    </source>
</evidence>
<keyword evidence="20" id="KW-1185">Reference proteome</keyword>
<dbReference type="PANTHER" id="PTHR43105">
    <property type="entry name" value="RESPIRATORY NITRATE REDUCTASE"/>
    <property type="match status" value="1"/>
</dbReference>
<dbReference type="SUPFAM" id="SSF54862">
    <property type="entry name" value="4Fe-4S ferredoxins"/>
    <property type="match status" value="1"/>
</dbReference>
<dbReference type="Gene3D" id="3.10.20.740">
    <property type="match status" value="1"/>
</dbReference>
<keyword evidence="8" id="KW-1278">Translocase</keyword>
<dbReference type="Pfam" id="PF10588">
    <property type="entry name" value="NADH-G_4Fe-4S_3"/>
    <property type="match status" value="1"/>
</dbReference>
<protein>
    <submittedName>
        <fullName evidence="19">4Fe-4S binding domain-containing protein</fullName>
    </submittedName>
</protein>
<proteinExistence type="inferred from homology"/>
<evidence type="ECO:0000256" key="1">
    <source>
        <dbReference type="ARBA" id="ARBA00001966"/>
    </source>
</evidence>
<dbReference type="STRING" id="112901.SAMN04488500_110151"/>
<evidence type="ECO:0000259" key="17">
    <source>
        <dbReference type="PROSITE" id="PS51669"/>
    </source>
</evidence>
<feature type="domain" description="4Fe-4S ferredoxin-type" evidence="16">
    <location>
        <begin position="181"/>
        <end position="210"/>
    </location>
</feature>
<keyword evidence="13" id="KW-0472">Membrane</keyword>
<evidence type="ECO:0000259" key="16">
    <source>
        <dbReference type="PROSITE" id="PS51379"/>
    </source>
</evidence>
<evidence type="ECO:0000256" key="8">
    <source>
        <dbReference type="ARBA" id="ARBA00022967"/>
    </source>
</evidence>
<dbReference type="Proteomes" id="UP000192738">
    <property type="component" value="Unassembled WGS sequence"/>
</dbReference>
<evidence type="ECO:0000313" key="20">
    <source>
        <dbReference type="Proteomes" id="UP000192738"/>
    </source>
</evidence>
<keyword evidence="11" id="KW-0411">Iron-sulfur</keyword>
<dbReference type="GO" id="GO:0022904">
    <property type="term" value="P:respiratory electron transport chain"/>
    <property type="evidence" value="ECO:0007669"/>
    <property type="project" value="TreeGrafter"/>
</dbReference>
<dbReference type="Pfam" id="PF04879">
    <property type="entry name" value="Molybdop_Fe4S4"/>
    <property type="match status" value="1"/>
</dbReference>
<comment type="similarity">
    <text evidence="3">Belongs to the complex I 75 kDa subunit family.</text>
</comment>
<keyword evidence="12" id="KW-0520">NAD</keyword>
<dbReference type="Gene3D" id="3.30.70.20">
    <property type="match status" value="1"/>
</dbReference>
<dbReference type="GO" id="GO:0051539">
    <property type="term" value="F:4 iron, 4 sulfur cluster binding"/>
    <property type="evidence" value="ECO:0007669"/>
    <property type="project" value="UniProtKB-KW"/>
</dbReference>
<gene>
    <name evidence="19" type="ORF">SAMN04488500_110151</name>
</gene>
<keyword evidence="5" id="KW-0001">2Fe-2S</keyword>
<dbReference type="Gene3D" id="2.20.25.90">
    <property type="entry name" value="ADC-like domains"/>
    <property type="match status" value="1"/>
</dbReference>
<dbReference type="InterPro" id="IPR036010">
    <property type="entry name" value="2Fe-2S_ferredoxin-like_sf"/>
</dbReference>
<dbReference type="InterPro" id="IPR019574">
    <property type="entry name" value="NADH_UbQ_OxRdtase_Gsu_4Fe4S-bd"/>
</dbReference>
<evidence type="ECO:0000256" key="14">
    <source>
        <dbReference type="ARBA" id="ARBA00034078"/>
    </source>
</evidence>
<evidence type="ECO:0000256" key="12">
    <source>
        <dbReference type="ARBA" id="ARBA00023027"/>
    </source>
</evidence>
<keyword evidence="9" id="KW-0560">Oxidoreductase</keyword>
<dbReference type="SUPFAM" id="SSF54292">
    <property type="entry name" value="2Fe-2S ferredoxin-like"/>
    <property type="match status" value="1"/>
</dbReference>
<feature type="domain" description="2Fe-2S ferredoxin-type" evidence="15">
    <location>
        <begin position="1"/>
        <end position="78"/>
    </location>
</feature>
<dbReference type="FunFam" id="3.30.70.20:FF:000035">
    <property type="entry name" value="Iron hydrogenase 1"/>
    <property type="match status" value="1"/>
</dbReference>
<evidence type="ECO:0000313" key="19">
    <source>
        <dbReference type="EMBL" id="SMC83837.1"/>
    </source>
</evidence>
<dbReference type="PROSITE" id="PS00551">
    <property type="entry name" value="MOLYBDOPTERIN_PROK_1"/>
    <property type="match status" value="1"/>
</dbReference>
<dbReference type="EMBL" id="FWXI01000010">
    <property type="protein sequence ID" value="SMC83837.1"/>
    <property type="molecule type" value="Genomic_DNA"/>
</dbReference>
<dbReference type="Pfam" id="PF00384">
    <property type="entry name" value="Molybdopterin"/>
    <property type="match status" value="1"/>
</dbReference>
<dbReference type="SUPFAM" id="SSF53706">
    <property type="entry name" value="Formate dehydrogenase/DMSO reductase, domains 1-3"/>
    <property type="match status" value="1"/>
</dbReference>
<evidence type="ECO:0000256" key="10">
    <source>
        <dbReference type="ARBA" id="ARBA00023004"/>
    </source>
</evidence>
<dbReference type="Gene3D" id="3.40.50.740">
    <property type="match status" value="1"/>
</dbReference>
<evidence type="ECO:0000256" key="3">
    <source>
        <dbReference type="ARBA" id="ARBA00005404"/>
    </source>
</evidence>
<dbReference type="PROSITE" id="PS51085">
    <property type="entry name" value="2FE2S_FER_2"/>
    <property type="match status" value="1"/>
</dbReference>
<keyword evidence="6" id="KW-0479">Metal-binding</keyword>
<dbReference type="InterPro" id="IPR017900">
    <property type="entry name" value="4Fe4S_Fe_S_CS"/>
</dbReference>
<comment type="cofactor">
    <cofactor evidence="14">
        <name>[2Fe-2S] cluster</name>
        <dbReference type="ChEBI" id="CHEBI:190135"/>
    </cofactor>
</comment>
<keyword evidence="7" id="KW-0677">Repeat</keyword>
<dbReference type="InterPro" id="IPR017896">
    <property type="entry name" value="4Fe4S_Fe-S-bd"/>
</dbReference>
<evidence type="ECO:0000256" key="7">
    <source>
        <dbReference type="ARBA" id="ARBA00022737"/>
    </source>
</evidence>
<dbReference type="PROSITE" id="PS51839">
    <property type="entry name" value="4FE4S_HC3"/>
    <property type="match status" value="1"/>
</dbReference>
<feature type="domain" description="4Fe-4S Mo/W bis-MGD-type" evidence="17">
    <location>
        <begin position="217"/>
        <end position="273"/>
    </location>
</feature>
<reference evidence="19 20" key="1">
    <citation type="submission" date="2017-04" db="EMBL/GenBank/DDBJ databases">
        <authorList>
            <person name="Afonso C.L."/>
            <person name="Miller P.J."/>
            <person name="Scott M.A."/>
            <person name="Spackman E."/>
            <person name="Goraichik I."/>
            <person name="Dimitrov K.M."/>
            <person name="Suarez D.L."/>
            <person name="Swayne D.E."/>
        </authorList>
    </citation>
    <scope>NUCLEOTIDE SEQUENCE [LARGE SCALE GENOMIC DNA]</scope>
    <source>
        <strain evidence="19 20">DSM 5090</strain>
    </source>
</reference>
<keyword evidence="10" id="KW-0408">Iron</keyword>
<dbReference type="InterPro" id="IPR050123">
    <property type="entry name" value="Prok_molybdopt-oxidoreductase"/>
</dbReference>
<dbReference type="InterPro" id="IPR027467">
    <property type="entry name" value="MopterinOxRdtase_cofactor_BS"/>
</dbReference>
<accession>A0A1W2CF00</accession>
<dbReference type="PROSITE" id="PS51379">
    <property type="entry name" value="4FE4S_FER_2"/>
    <property type="match status" value="2"/>
</dbReference>
<sequence length="349" mass="38233">MIRLTIDGQVIETVEGTTVLEAAHKAGVKIPTLCHLADLTPEGSCRVCVVEVQGARGLVTACTYPASEGLVVRTQSAVIREARKSVVELMLANHPQDCLSCQRNLDCELQTLANTLGIREIRFDGERRKYAIEDSSNPFIIRDNNKCILCGRCVRVCQEVQCCDVLEWTNRGFDTKIAPAFDETMPESSCVFCGTCVSACPVGALTEKPMRNTGLPDKKVKTTCPFCGVGCNFDLNVKEDKVIGVTSNLTSVVNGRLTCVKGRFGIDYIHSPERLTTPLIKKNGEFVEATWDEALDLIATKFTEIKDTHGGDALAALSSARCVNEENYLMQKFMRAVIGTNNVDHCART</sequence>
<dbReference type="FunFam" id="3.10.20.740:FF:000004">
    <property type="entry name" value="NADH-quinone oxidoreductase"/>
    <property type="match status" value="1"/>
</dbReference>
<evidence type="ECO:0000259" key="18">
    <source>
        <dbReference type="PROSITE" id="PS51839"/>
    </source>
</evidence>
<dbReference type="AlphaFoldDB" id="A0A1W2CF00"/>
<dbReference type="InterPro" id="IPR006656">
    <property type="entry name" value="Mopterin_OxRdtase"/>
</dbReference>
<dbReference type="PROSITE" id="PS00198">
    <property type="entry name" value="4FE4S_FER_1"/>
    <property type="match status" value="1"/>
</dbReference>
<comment type="cofactor">
    <cofactor evidence="1">
        <name>[4Fe-4S] cluster</name>
        <dbReference type="ChEBI" id="CHEBI:49883"/>
    </cofactor>
</comment>
<evidence type="ECO:0000256" key="13">
    <source>
        <dbReference type="ARBA" id="ARBA00023136"/>
    </source>
</evidence>
<dbReference type="PANTHER" id="PTHR43105:SF14">
    <property type="entry name" value="FORMATE DEHYDROGENASE H"/>
    <property type="match status" value="1"/>
</dbReference>